<dbReference type="Proteomes" id="UP000305539">
    <property type="component" value="Unassembled WGS sequence"/>
</dbReference>
<evidence type="ECO:0000313" key="2">
    <source>
        <dbReference type="Proteomes" id="UP000305539"/>
    </source>
</evidence>
<evidence type="ECO:0000313" key="1">
    <source>
        <dbReference type="EMBL" id="TKC81632.1"/>
    </source>
</evidence>
<organism evidence="1 2">
    <name type="scientific">Trinickia terrae</name>
    <dbReference type="NCBI Taxonomy" id="2571161"/>
    <lineage>
        <taxon>Bacteria</taxon>
        <taxon>Pseudomonadati</taxon>
        <taxon>Pseudomonadota</taxon>
        <taxon>Betaproteobacteria</taxon>
        <taxon>Burkholderiales</taxon>
        <taxon>Burkholderiaceae</taxon>
        <taxon>Trinickia</taxon>
    </lineage>
</organism>
<dbReference type="EMBL" id="SWJE01000017">
    <property type="protein sequence ID" value="TKC81632.1"/>
    <property type="molecule type" value="Genomic_DNA"/>
</dbReference>
<dbReference type="AlphaFoldDB" id="A0A4U1HKE3"/>
<dbReference type="OrthoDB" id="8966445at2"/>
<sequence length="90" mass="9749">MKTLMIEDLSVAKELDGREMSAVRGGYLPSLYPVYLPYPSVHVDTTNFSAAQSIGQSNTILNNTGNDAAFVSNIHSTVNPSQNAQNTINF</sequence>
<accession>A0A4U1HKE3</accession>
<protein>
    <submittedName>
        <fullName evidence="1">Uncharacterized protein</fullName>
    </submittedName>
</protein>
<proteinExistence type="predicted"/>
<dbReference type="RefSeq" id="WP_136898173.1">
    <property type="nucleotide sequence ID" value="NZ_SWJE01000017.1"/>
</dbReference>
<keyword evidence="2" id="KW-1185">Reference proteome</keyword>
<comment type="caution">
    <text evidence="1">The sequence shown here is derived from an EMBL/GenBank/DDBJ whole genome shotgun (WGS) entry which is preliminary data.</text>
</comment>
<name>A0A4U1HKE3_9BURK</name>
<reference evidence="1 2" key="1">
    <citation type="submission" date="2019-04" db="EMBL/GenBank/DDBJ databases">
        <title>Trinickia sp. 7GSK02, isolated from subtropical forest soil.</title>
        <authorList>
            <person name="Gao Z.-H."/>
            <person name="Qiu L.-H."/>
        </authorList>
    </citation>
    <scope>NUCLEOTIDE SEQUENCE [LARGE SCALE GENOMIC DNA]</scope>
    <source>
        <strain evidence="1 2">7GSK02</strain>
    </source>
</reference>
<gene>
    <name evidence="1" type="ORF">FAZ69_27080</name>
</gene>